<evidence type="ECO:0000313" key="2">
    <source>
        <dbReference type="EMBL" id="KIK12699.1"/>
    </source>
</evidence>
<reference evidence="3" key="2">
    <citation type="submission" date="2015-01" db="EMBL/GenBank/DDBJ databases">
        <title>Evolutionary Origins and Diversification of the Mycorrhizal Mutualists.</title>
        <authorList>
            <consortium name="DOE Joint Genome Institute"/>
            <consortium name="Mycorrhizal Genomics Consortium"/>
            <person name="Kohler A."/>
            <person name="Kuo A."/>
            <person name="Nagy L.G."/>
            <person name="Floudas D."/>
            <person name="Copeland A."/>
            <person name="Barry K.W."/>
            <person name="Cichocki N."/>
            <person name="Veneault-Fourrey C."/>
            <person name="LaButti K."/>
            <person name="Lindquist E.A."/>
            <person name="Lipzen A."/>
            <person name="Lundell T."/>
            <person name="Morin E."/>
            <person name="Murat C."/>
            <person name="Riley R."/>
            <person name="Ohm R."/>
            <person name="Sun H."/>
            <person name="Tunlid A."/>
            <person name="Henrissat B."/>
            <person name="Grigoriev I.V."/>
            <person name="Hibbett D.S."/>
            <person name="Martin F."/>
        </authorList>
    </citation>
    <scope>NUCLEOTIDE SEQUENCE [LARGE SCALE GENOMIC DNA]</scope>
    <source>
        <strain evidence="3">441</strain>
    </source>
</reference>
<gene>
    <name evidence="2" type="ORF">PISMIDRAFT_18549</name>
</gene>
<dbReference type="EMBL" id="KN834056">
    <property type="protein sequence ID" value="KIK12699.1"/>
    <property type="molecule type" value="Genomic_DNA"/>
</dbReference>
<dbReference type="Proteomes" id="UP000054018">
    <property type="component" value="Unassembled WGS sequence"/>
</dbReference>
<dbReference type="HOGENOM" id="CLU_065614_1_0_1"/>
<feature type="compositionally biased region" description="Low complexity" evidence="1">
    <location>
        <begin position="103"/>
        <end position="119"/>
    </location>
</feature>
<dbReference type="AlphaFoldDB" id="A0A0C9YFI5"/>
<feature type="compositionally biased region" description="Polar residues" evidence="1">
    <location>
        <begin position="56"/>
        <end position="78"/>
    </location>
</feature>
<accession>A0A0C9YFI5</accession>
<reference evidence="2 3" key="1">
    <citation type="submission" date="2014-04" db="EMBL/GenBank/DDBJ databases">
        <authorList>
            <consortium name="DOE Joint Genome Institute"/>
            <person name="Kuo A."/>
            <person name="Kohler A."/>
            <person name="Costa M.D."/>
            <person name="Nagy L.G."/>
            <person name="Floudas D."/>
            <person name="Copeland A."/>
            <person name="Barry K.W."/>
            <person name="Cichocki N."/>
            <person name="Veneault-Fourrey C."/>
            <person name="LaButti K."/>
            <person name="Lindquist E.A."/>
            <person name="Lipzen A."/>
            <person name="Lundell T."/>
            <person name="Morin E."/>
            <person name="Murat C."/>
            <person name="Sun H."/>
            <person name="Tunlid A."/>
            <person name="Henrissat B."/>
            <person name="Grigoriev I.V."/>
            <person name="Hibbett D.S."/>
            <person name="Martin F."/>
            <person name="Nordberg H.P."/>
            <person name="Cantor M.N."/>
            <person name="Hua S.X."/>
        </authorList>
    </citation>
    <scope>NUCLEOTIDE SEQUENCE [LARGE SCALE GENOMIC DNA]</scope>
    <source>
        <strain evidence="2 3">441</strain>
    </source>
</reference>
<proteinExistence type="predicted"/>
<keyword evidence="3" id="KW-1185">Reference proteome</keyword>
<evidence type="ECO:0000256" key="1">
    <source>
        <dbReference type="SAM" id="MobiDB-lite"/>
    </source>
</evidence>
<feature type="compositionally biased region" description="Polar residues" evidence="1">
    <location>
        <begin position="218"/>
        <end position="228"/>
    </location>
</feature>
<name>A0A0C9YFI5_9AGAM</name>
<sequence length="228" mass="25433">MHYIKSCPVPVFYDTNEPPQLPMLSSQLEMYYRLKTRMCVSAMEEMSLSHPLTAVPATNTKPTTKTLCMGTPRTSLRATTPRAVTPVPKSSGKVAEKSVTIIEDQSLDSPSSSESSLSSWDEDESDRKKIPKPNGEVGRPGRGGYNLEDQLGWGKDGFKKLKALETVSKVAIAEFPDLDDFEDCWPVQDLVQLQLKYSSFKARQQKRARTTPPGEVMRTNTTGRSRSR</sequence>
<dbReference type="OrthoDB" id="2686745at2759"/>
<evidence type="ECO:0000313" key="3">
    <source>
        <dbReference type="Proteomes" id="UP000054018"/>
    </source>
</evidence>
<feature type="region of interest" description="Disordered" evidence="1">
    <location>
        <begin position="54"/>
        <end position="152"/>
    </location>
</feature>
<feature type="region of interest" description="Disordered" evidence="1">
    <location>
        <begin position="201"/>
        <end position="228"/>
    </location>
</feature>
<organism evidence="2 3">
    <name type="scientific">Pisolithus microcarpus 441</name>
    <dbReference type="NCBI Taxonomy" id="765257"/>
    <lineage>
        <taxon>Eukaryota</taxon>
        <taxon>Fungi</taxon>
        <taxon>Dikarya</taxon>
        <taxon>Basidiomycota</taxon>
        <taxon>Agaricomycotina</taxon>
        <taxon>Agaricomycetes</taxon>
        <taxon>Agaricomycetidae</taxon>
        <taxon>Boletales</taxon>
        <taxon>Sclerodermatineae</taxon>
        <taxon>Pisolithaceae</taxon>
        <taxon>Pisolithus</taxon>
    </lineage>
</organism>
<dbReference type="STRING" id="765257.A0A0C9YFI5"/>
<protein>
    <submittedName>
        <fullName evidence="2">Uncharacterized protein</fullName>
    </submittedName>
</protein>